<feature type="transmembrane region" description="Helical" evidence="8">
    <location>
        <begin position="256"/>
        <end position="280"/>
    </location>
</feature>
<dbReference type="Gene3D" id="3.30.750.24">
    <property type="entry name" value="STAS domain"/>
    <property type="match status" value="1"/>
</dbReference>
<evidence type="ECO:0000313" key="10">
    <source>
        <dbReference type="EMBL" id="KAJ4480514.1"/>
    </source>
</evidence>
<feature type="transmembrane region" description="Helical" evidence="8">
    <location>
        <begin position="388"/>
        <end position="408"/>
    </location>
</feature>
<evidence type="ECO:0000256" key="3">
    <source>
        <dbReference type="ARBA" id="ARBA00022448"/>
    </source>
</evidence>
<feature type="transmembrane region" description="Helical" evidence="8">
    <location>
        <begin position="61"/>
        <end position="81"/>
    </location>
</feature>
<dbReference type="NCBIfam" id="TIGR00815">
    <property type="entry name" value="sulP"/>
    <property type="match status" value="1"/>
</dbReference>
<dbReference type="GO" id="GO:1902434">
    <property type="term" value="P:sulfate import across plasma membrane"/>
    <property type="evidence" value="ECO:0007669"/>
    <property type="project" value="UniProtKB-ARBA"/>
</dbReference>
<dbReference type="InterPro" id="IPR001902">
    <property type="entry name" value="SLC26A/SulP_fam"/>
</dbReference>
<evidence type="ECO:0000256" key="6">
    <source>
        <dbReference type="ARBA" id="ARBA00023136"/>
    </source>
</evidence>
<evidence type="ECO:0000259" key="9">
    <source>
        <dbReference type="PROSITE" id="PS50801"/>
    </source>
</evidence>
<protein>
    <submittedName>
        <fullName evidence="10">Sulfate transporter family-domain-containing protein</fullName>
    </submittedName>
</protein>
<dbReference type="EMBL" id="JANVFS010000015">
    <property type="protein sequence ID" value="KAJ4480514.1"/>
    <property type="molecule type" value="Genomic_DNA"/>
</dbReference>
<evidence type="ECO:0000256" key="2">
    <source>
        <dbReference type="ARBA" id="ARBA00008692"/>
    </source>
</evidence>
<dbReference type="FunFam" id="3.30.750.24:FF:000046">
    <property type="entry name" value="Solute carrier family 26 (Sodium-independent sulfate anion transporter), member 11"/>
    <property type="match status" value="1"/>
</dbReference>
<accession>A0A9W9ADT7</accession>
<evidence type="ECO:0000256" key="1">
    <source>
        <dbReference type="ARBA" id="ARBA00004141"/>
    </source>
</evidence>
<dbReference type="InterPro" id="IPR011547">
    <property type="entry name" value="SLC26A/SulP_dom"/>
</dbReference>
<feature type="transmembrane region" description="Helical" evidence="8">
    <location>
        <begin position="116"/>
        <end position="134"/>
    </location>
</feature>
<evidence type="ECO:0000256" key="7">
    <source>
        <dbReference type="ARBA" id="ARBA00054315"/>
    </source>
</evidence>
<dbReference type="InterPro" id="IPR018045">
    <property type="entry name" value="S04_transporter_CS"/>
</dbReference>
<evidence type="ECO:0000256" key="8">
    <source>
        <dbReference type="SAM" id="Phobius"/>
    </source>
</evidence>
<proteinExistence type="inferred from homology"/>
<comment type="similarity">
    <text evidence="2">Belongs to the SLC26A/SulP transporter (TC 2.A.53) family.</text>
</comment>
<reference evidence="10" key="1">
    <citation type="submission" date="2022-08" db="EMBL/GenBank/DDBJ databases">
        <authorList>
            <consortium name="DOE Joint Genome Institute"/>
            <person name="Min B."/>
            <person name="Riley R."/>
            <person name="Sierra-Patev S."/>
            <person name="Naranjo-Ortiz M."/>
            <person name="Looney B."/>
            <person name="Konkel Z."/>
            <person name="Slot J.C."/>
            <person name="Sakamoto Y."/>
            <person name="Steenwyk J.L."/>
            <person name="Rokas A."/>
            <person name="Carro J."/>
            <person name="Camarero S."/>
            <person name="Ferreira P."/>
            <person name="Molpeceres G."/>
            <person name="Ruiz-Duenas F.J."/>
            <person name="Serrano A."/>
            <person name="Henrissat B."/>
            <person name="Drula E."/>
            <person name="Hughes K.W."/>
            <person name="Mata J.L."/>
            <person name="Ishikawa N.K."/>
            <person name="Vargas-Isla R."/>
            <person name="Ushijima S."/>
            <person name="Smith C.A."/>
            <person name="Ahrendt S."/>
            <person name="Andreopoulos W."/>
            <person name="He G."/>
            <person name="Labutti K."/>
            <person name="Lipzen A."/>
            <person name="Ng V."/>
            <person name="Sandor L."/>
            <person name="Barry K."/>
            <person name="Martinez A.T."/>
            <person name="Xiao Y."/>
            <person name="Gibbons J.G."/>
            <person name="Terashima K."/>
            <person name="Hibbett D.S."/>
            <person name="Grigoriev I.V."/>
        </authorList>
    </citation>
    <scope>NUCLEOTIDE SEQUENCE</scope>
    <source>
        <strain evidence="10">Sp2 HRB7682 ss15</strain>
    </source>
</reference>
<reference evidence="10" key="2">
    <citation type="journal article" date="2023" name="Proc. Natl. Acad. Sci. U.S.A.">
        <title>A global phylogenomic analysis of the shiitake genus Lentinula.</title>
        <authorList>
            <person name="Sierra-Patev S."/>
            <person name="Min B."/>
            <person name="Naranjo-Ortiz M."/>
            <person name="Looney B."/>
            <person name="Konkel Z."/>
            <person name="Slot J.C."/>
            <person name="Sakamoto Y."/>
            <person name="Steenwyk J.L."/>
            <person name="Rokas A."/>
            <person name="Carro J."/>
            <person name="Camarero S."/>
            <person name="Ferreira P."/>
            <person name="Molpeceres G."/>
            <person name="Ruiz-Duenas F.J."/>
            <person name="Serrano A."/>
            <person name="Henrissat B."/>
            <person name="Drula E."/>
            <person name="Hughes K.W."/>
            <person name="Mata J.L."/>
            <person name="Ishikawa N.K."/>
            <person name="Vargas-Isla R."/>
            <person name="Ushijima S."/>
            <person name="Smith C.A."/>
            <person name="Donoghue J."/>
            <person name="Ahrendt S."/>
            <person name="Andreopoulos W."/>
            <person name="He G."/>
            <person name="LaButti K."/>
            <person name="Lipzen A."/>
            <person name="Ng V."/>
            <person name="Riley R."/>
            <person name="Sandor L."/>
            <person name="Barry K."/>
            <person name="Martinez A.T."/>
            <person name="Xiao Y."/>
            <person name="Gibbons J.G."/>
            <person name="Terashima K."/>
            <person name="Grigoriev I.V."/>
            <person name="Hibbett D."/>
        </authorList>
    </citation>
    <scope>NUCLEOTIDE SEQUENCE</scope>
    <source>
        <strain evidence="10">Sp2 HRB7682 ss15</strain>
    </source>
</reference>
<keyword evidence="4 8" id="KW-0812">Transmembrane</keyword>
<dbReference type="InterPro" id="IPR002645">
    <property type="entry name" value="STAS_dom"/>
</dbReference>
<organism evidence="10 11">
    <name type="scientific">Lentinula lateritia</name>
    <dbReference type="NCBI Taxonomy" id="40482"/>
    <lineage>
        <taxon>Eukaryota</taxon>
        <taxon>Fungi</taxon>
        <taxon>Dikarya</taxon>
        <taxon>Basidiomycota</taxon>
        <taxon>Agaricomycotina</taxon>
        <taxon>Agaricomycetes</taxon>
        <taxon>Agaricomycetidae</taxon>
        <taxon>Agaricales</taxon>
        <taxon>Marasmiineae</taxon>
        <taxon>Omphalotaceae</taxon>
        <taxon>Lentinula</taxon>
    </lineage>
</organism>
<evidence type="ECO:0000313" key="11">
    <source>
        <dbReference type="Proteomes" id="UP001150238"/>
    </source>
</evidence>
<feature type="transmembrane region" description="Helical" evidence="8">
    <location>
        <begin position="315"/>
        <end position="337"/>
    </location>
</feature>
<dbReference type="PANTHER" id="PTHR11814">
    <property type="entry name" value="SULFATE TRANSPORTER"/>
    <property type="match status" value="1"/>
</dbReference>
<feature type="transmembrane region" description="Helical" evidence="8">
    <location>
        <begin position="146"/>
        <end position="168"/>
    </location>
</feature>
<dbReference type="InterPro" id="IPR036513">
    <property type="entry name" value="STAS_dom_sf"/>
</dbReference>
<dbReference type="Pfam" id="PF01740">
    <property type="entry name" value="STAS"/>
    <property type="match status" value="1"/>
</dbReference>
<comment type="caution">
    <text evidence="10">The sequence shown here is derived from an EMBL/GenBank/DDBJ whole genome shotgun (WGS) entry which is preliminary data.</text>
</comment>
<feature type="transmembrane region" description="Helical" evidence="8">
    <location>
        <begin position="227"/>
        <end position="244"/>
    </location>
</feature>
<evidence type="ECO:0000256" key="5">
    <source>
        <dbReference type="ARBA" id="ARBA00022989"/>
    </source>
</evidence>
<dbReference type="Pfam" id="PF00916">
    <property type="entry name" value="Sulfate_transp"/>
    <property type="match status" value="1"/>
</dbReference>
<sequence length="753" mass="81757">MATSAKELGKKIIGYPERVVPVVTVKDWFSQFNRNPIQQAINYVVALFPIIGWISRYNLGWLTGDVIAGLTVGIVLVPQGMSYAQIATLPVQYGLYSSFVGVLIYCFFATSKDVSIGPVAVMSLTVSQIIAHVDDAHPGKWEGPEIATTVAFICGFIVLGIGLLRLGWLVEFIPAPAVSGFMTGSAINIASGQVPGLMGITGFNTRAATYLVIIDTLKGLPITTRDAAFGLTGLFALYAIRILCDFFTKRYPRRARVFFFISVFRNAFVIVMLTIASWLYTRHRGGTKGKFPIKILGTVPAGLQHVGQPTIDPELVSALAGELPVATIILLLEHIAISKSFGRVNNYKINPNQELIAIGVTNTIGSCFGAYPATGSFSRSALKSKSGVRTPAAGILSAIVVIVALYGLTPAFFWIPNAGLSAIIIHAVADLVASPRQVYSYWRVSPLEFLIWAAAVLVTIFSTIEIGVYVSVCVSLALLLIRVAHPRGYFLGKITLRTDAPGSKDQRDVFVPLARDGMTNPDIKVSPPAPGVIVYRFEESYLYPNSSIVNSVLVDYVKANMRRGKDMSNVKLSDRPWNDPGPRQADAAYEQERNSNLPDIHAVVLDFSTVSHIDTTATQALIDTRNEIERWADHPVEFHFATILSPWIRRALVAGGFGLGSPSSRAPHEIAAVVPYRDGLGDRQLSDLRQNVREQADDIEAGLSTSAQGKESINSFEIGTTGYAPILPLDTPFFHLDLESAVRAAESGLELRS</sequence>
<dbReference type="CDD" id="cd07042">
    <property type="entry name" value="STAS_SulP_like_sulfate_transporter"/>
    <property type="match status" value="1"/>
</dbReference>
<feature type="transmembrane region" description="Helical" evidence="8">
    <location>
        <begin position="40"/>
        <end position="55"/>
    </location>
</feature>
<name>A0A9W9ADT7_9AGAR</name>
<evidence type="ECO:0000256" key="4">
    <source>
        <dbReference type="ARBA" id="ARBA00022692"/>
    </source>
</evidence>
<feature type="transmembrane region" description="Helical" evidence="8">
    <location>
        <begin position="440"/>
        <end position="460"/>
    </location>
</feature>
<dbReference type="GO" id="GO:0008271">
    <property type="term" value="F:secondary active sulfate transmembrane transporter activity"/>
    <property type="evidence" value="ECO:0007669"/>
    <property type="project" value="InterPro"/>
</dbReference>
<comment type="function">
    <text evidence="7">High affinity uptake of sulfate into the cell.</text>
</comment>
<dbReference type="PROSITE" id="PS01130">
    <property type="entry name" value="SLC26A"/>
    <property type="match status" value="1"/>
</dbReference>
<gene>
    <name evidence="10" type="ORF">C8J55DRAFT_474576</name>
</gene>
<dbReference type="PROSITE" id="PS50801">
    <property type="entry name" value="STAS"/>
    <property type="match status" value="1"/>
</dbReference>
<dbReference type="Proteomes" id="UP001150238">
    <property type="component" value="Unassembled WGS sequence"/>
</dbReference>
<feature type="transmembrane region" description="Helical" evidence="8">
    <location>
        <begin position="93"/>
        <end position="110"/>
    </location>
</feature>
<comment type="subcellular location">
    <subcellularLocation>
        <location evidence="1">Membrane</location>
        <topology evidence="1">Multi-pass membrane protein</topology>
    </subcellularLocation>
</comment>
<keyword evidence="3" id="KW-0813">Transport</keyword>
<feature type="domain" description="STAS" evidence="9">
    <location>
        <begin position="530"/>
        <end position="657"/>
    </location>
</feature>
<dbReference type="AlphaFoldDB" id="A0A9W9ADT7"/>
<keyword evidence="5 8" id="KW-1133">Transmembrane helix</keyword>
<dbReference type="GO" id="GO:0016020">
    <property type="term" value="C:membrane"/>
    <property type="evidence" value="ECO:0007669"/>
    <property type="project" value="UniProtKB-SubCell"/>
</dbReference>
<keyword evidence="6 8" id="KW-0472">Membrane</keyword>